<feature type="compositionally biased region" description="Basic and acidic residues" evidence="1">
    <location>
        <begin position="87"/>
        <end position="97"/>
    </location>
</feature>
<reference evidence="3 4" key="1">
    <citation type="submission" date="2018-11" db="EMBL/GenBank/DDBJ databases">
        <title>Genome assembly of Steccherinum ochraceum LE-BIN_3174, the white-rot fungus of the Steccherinaceae family (The Residual Polyporoid clade, Polyporales, Basidiomycota).</title>
        <authorList>
            <person name="Fedorova T.V."/>
            <person name="Glazunova O.A."/>
            <person name="Landesman E.O."/>
            <person name="Moiseenko K.V."/>
            <person name="Psurtseva N.V."/>
            <person name="Savinova O.S."/>
            <person name="Shakhova N.V."/>
            <person name="Tyazhelova T.V."/>
            <person name="Vasina D.V."/>
        </authorList>
    </citation>
    <scope>NUCLEOTIDE SEQUENCE [LARGE SCALE GENOMIC DNA]</scope>
    <source>
        <strain evidence="3 4">LE-BIN_3174</strain>
    </source>
</reference>
<feature type="region of interest" description="Disordered" evidence="1">
    <location>
        <begin position="126"/>
        <end position="183"/>
    </location>
</feature>
<gene>
    <name evidence="3" type="ORF">EIP91_010157</name>
</gene>
<evidence type="ECO:0000256" key="1">
    <source>
        <dbReference type="SAM" id="MobiDB-lite"/>
    </source>
</evidence>
<comment type="caution">
    <text evidence="3">The sequence shown here is derived from an EMBL/GenBank/DDBJ whole genome shotgun (WGS) entry which is preliminary data.</text>
</comment>
<dbReference type="InterPro" id="IPR025718">
    <property type="entry name" value="SAP30_Sin3-bd"/>
</dbReference>
<accession>A0A4R0RRL6</accession>
<feature type="compositionally biased region" description="Low complexity" evidence="1">
    <location>
        <begin position="70"/>
        <end position="83"/>
    </location>
</feature>
<dbReference type="Pfam" id="PF13867">
    <property type="entry name" value="SAP30_Sin3_bdg"/>
    <property type="match status" value="1"/>
</dbReference>
<evidence type="ECO:0000313" key="3">
    <source>
        <dbReference type="EMBL" id="TCD71451.1"/>
    </source>
</evidence>
<dbReference type="AlphaFoldDB" id="A0A4R0RRL6"/>
<proteinExistence type="predicted"/>
<dbReference type="EMBL" id="RWJN01000006">
    <property type="protein sequence ID" value="TCD71451.1"/>
    <property type="molecule type" value="Genomic_DNA"/>
</dbReference>
<feature type="region of interest" description="Disordered" evidence="1">
    <location>
        <begin position="1"/>
        <end position="99"/>
    </location>
</feature>
<dbReference type="OrthoDB" id="3361956at2759"/>
<protein>
    <recommendedName>
        <fullName evidence="2">Histone deacetylase complex subunit SAP30 Sin3 binding domain-containing protein</fullName>
    </recommendedName>
</protein>
<evidence type="ECO:0000313" key="4">
    <source>
        <dbReference type="Proteomes" id="UP000292702"/>
    </source>
</evidence>
<evidence type="ECO:0000259" key="2">
    <source>
        <dbReference type="Pfam" id="PF13867"/>
    </source>
</evidence>
<feature type="compositionally biased region" description="Low complexity" evidence="1">
    <location>
        <begin position="1"/>
        <end position="18"/>
    </location>
</feature>
<organism evidence="3 4">
    <name type="scientific">Steccherinum ochraceum</name>
    <dbReference type="NCBI Taxonomy" id="92696"/>
    <lineage>
        <taxon>Eukaryota</taxon>
        <taxon>Fungi</taxon>
        <taxon>Dikarya</taxon>
        <taxon>Basidiomycota</taxon>
        <taxon>Agaricomycotina</taxon>
        <taxon>Agaricomycetes</taxon>
        <taxon>Polyporales</taxon>
        <taxon>Steccherinaceae</taxon>
        <taxon>Steccherinum</taxon>
    </lineage>
</organism>
<dbReference type="Proteomes" id="UP000292702">
    <property type="component" value="Unassembled WGS sequence"/>
</dbReference>
<dbReference type="STRING" id="92696.A0A4R0RRL6"/>
<sequence>MPITATAPPPSASVAPTSGRARPQAGRRKANTTADDAAYHGTVTAGTKRGAAEKADGEPRGKRKRAEANSGVGAVAGPSSGAGMRRTAADKAIESDGTRSAVDFATLPTEILHRYLSHFDLIPEVDPSPATANDPPPPSTLLVPRSQRHSASQSPPPLPVTPANRPRREASASAASRRRSSRMLEEDLPLPAVPVLADVSEFHGMLAVVAERHFREHAVKEVETLTSFMYTLKAKGFGHVD</sequence>
<keyword evidence="4" id="KW-1185">Reference proteome</keyword>
<feature type="domain" description="Histone deacetylase complex subunit SAP30 Sin3 binding" evidence="2">
    <location>
        <begin position="206"/>
        <end position="233"/>
    </location>
</feature>
<feature type="compositionally biased region" description="Basic and acidic residues" evidence="1">
    <location>
        <begin position="50"/>
        <end position="60"/>
    </location>
</feature>
<name>A0A4R0RRL6_9APHY</name>